<keyword evidence="5" id="KW-1185">Reference proteome</keyword>
<evidence type="ECO:0000256" key="2">
    <source>
        <dbReference type="ARBA" id="ARBA00023239"/>
    </source>
</evidence>
<dbReference type="InterPro" id="IPR001753">
    <property type="entry name" value="Enoyl-CoA_hydra/iso"/>
</dbReference>
<evidence type="ECO:0000313" key="5">
    <source>
        <dbReference type="Proteomes" id="UP001385892"/>
    </source>
</evidence>
<dbReference type="EMBL" id="JBBKZT010000007">
    <property type="protein sequence ID" value="MEJ8848190.1"/>
    <property type="molecule type" value="Genomic_DNA"/>
</dbReference>
<dbReference type="SUPFAM" id="SSF52096">
    <property type="entry name" value="ClpP/crotonase"/>
    <property type="match status" value="1"/>
</dbReference>
<comment type="similarity">
    <text evidence="1 3">Belongs to the enoyl-CoA hydratase/isomerase family.</text>
</comment>
<accession>A0ABU8WKY8</accession>
<dbReference type="PANTHER" id="PTHR11941:SF54">
    <property type="entry name" value="ENOYL-COA HYDRATASE, MITOCHONDRIAL"/>
    <property type="match status" value="1"/>
</dbReference>
<keyword evidence="2" id="KW-0456">Lyase</keyword>
<dbReference type="CDD" id="cd06558">
    <property type="entry name" value="crotonase-like"/>
    <property type="match status" value="1"/>
</dbReference>
<comment type="caution">
    <text evidence="4">The sequence shown here is derived from an EMBL/GenBank/DDBJ whole genome shotgun (WGS) entry which is preliminary data.</text>
</comment>
<dbReference type="PANTHER" id="PTHR11941">
    <property type="entry name" value="ENOYL-COA HYDRATASE-RELATED"/>
    <property type="match status" value="1"/>
</dbReference>
<name>A0ABU8WKY8_9BURK</name>
<dbReference type="Gene3D" id="1.10.12.10">
    <property type="entry name" value="Lyase 2-enoyl-coa Hydratase, Chain A, domain 2"/>
    <property type="match status" value="1"/>
</dbReference>
<dbReference type="PROSITE" id="PS00166">
    <property type="entry name" value="ENOYL_COA_HYDRATASE"/>
    <property type="match status" value="1"/>
</dbReference>
<evidence type="ECO:0000313" key="4">
    <source>
        <dbReference type="EMBL" id="MEJ8848190.1"/>
    </source>
</evidence>
<organism evidence="4 5">
    <name type="scientific">Variovorax rhizosphaerae</name>
    <dbReference type="NCBI Taxonomy" id="1836200"/>
    <lineage>
        <taxon>Bacteria</taxon>
        <taxon>Pseudomonadati</taxon>
        <taxon>Pseudomonadota</taxon>
        <taxon>Betaproteobacteria</taxon>
        <taxon>Burkholderiales</taxon>
        <taxon>Comamonadaceae</taxon>
        <taxon>Variovorax</taxon>
    </lineage>
</organism>
<gene>
    <name evidence="4" type="ORF">WKW82_16140</name>
</gene>
<dbReference type="Proteomes" id="UP001385892">
    <property type="component" value="Unassembled WGS sequence"/>
</dbReference>
<dbReference type="RefSeq" id="WP_340343325.1">
    <property type="nucleotide sequence ID" value="NZ_JBBKZT010000007.1"/>
</dbReference>
<dbReference type="Gene3D" id="3.90.226.10">
    <property type="entry name" value="2-enoyl-CoA Hydratase, Chain A, domain 1"/>
    <property type="match status" value="1"/>
</dbReference>
<protein>
    <submittedName>
        <fullName evidence="4">Enoyl-CoA hydratase-related protein</fullName>
    </submittedName>
</protein>
<evidence type="ECO:0000256" key="1">
    <source>
        <dbReference type="ARBA" id="ARBA00005254"/>
    </source>
</evidence>
<dbReference type="InterPro" id="IPR018376">
    <property type="entry name" value="Enoyl-CoA_hyd/isom_CS"/>
</dbReference>
<sequence length="262" mass="26974">MSEQGDVILEDMGNGIYRIRLNRPERLNALGMDSVVALKACVAEAAARHARVLLVQGTGRAFSAGADLKERKGMDLAGKLAHNALIRAAIDALGAARCVTVAVLNGLALGGGTELALACDLRIAAAGISLGLTESRIGAFPGAGGTQRLPRVIGVSRALQLMLTGEPVSSEYALSIGLVNEVVAAVELDARAEALARLLAGRSATALATIKRLVHAGIELPLQSALQLERAALPETLGSADYAEGLAAFAEKRAPVFTGVLL</sequence>
<dbReference type="InterPro" id="IPR014748">
    <property type="entry name" value="Enoyl-CoA_hydra_C"/>
</dbReference>
<dbReference type="InterPro" id="IPR029045">
    <property type="entry name" value="ClpP/crotonase-like_dom_sf"/>
</dbReference>
<reference evidence="4 5" key="1">
    <citation type="submission" date="2024-03" db="EMBL/GenBank/DDBJ databases">
        <title>Novel species of the genus Variovorax.</title>
        <authorList>
            <person name="Liu Q."/>
            <person name="Xin Y.-H."/>
        </authorList>
    </citation>
    <scope>NUCLEOTIDE SEQUENCE [LARGE SCALE GENOMIC DNA]</scope>
    <source>
        <strain evidence="4 5">KACC 18900</strain>
    </source>
</reference>
<proteinExistence type="inferred from homology"/>
<dbReference type="Pfam" id="PF00378">
    <property type="entry name" value="ECH_1"/>
    <property type="match status" value="1"/>
</dbReference>
<evidence type="ECO:0000256" key="3">
    <source>
        <dbReference type="RuleBase" id="RU003707"/>
    </source>
</evidence>